<evidence type="ECO:0000256" key="3">
    <source>
        <dbReference type="ARBA" id="ARBA00008085"/>
    </source>
</evidence>
<dbReference type="GO" id="GO:0005525">
    <property type="term" value="F:GTP binding"/>
    <property type="evidence" value="ECO:0007669"/>
    <property type="project" value="UniProtKB-KW"/>
</dbReference>
<evidence type="ECO:0000256" key="4">
    <source>
        <dbReference type="ARBA" id="ARBA00022563"/>
    </source>
</evidence>
<sequence length="234" mass="26700">MKPNETLLNTLLVDNNNKIRFTDDEIGDEHIMTSVDTPMREDAFDLSDDEKMAQIEYHFKQIMETLGLDLTDDSLKGTPKRVAKMYVKEIFSGLDPKNMPSVALFENKYQYNEMLVEKNISFYSNCEHHFVPIFGKAHVAYIANGQVIGLSKLNRIVQHFAKRPQVQERLTMQIAKELQKLLGTDDVAIMIDAKHLCVASRGVKDDTSSTVTSYYGGKFLEESTKAEFLKYIAM</sequence>
<dbReference type="GO" id="GO:0006730">
    <property type="term" value="P:one-carbon metabolic process"/>
    <property type="evidence" value="ECO:0007669"/>
    <property type="project" value="UniProtKB-UniRule"/>
</dbReference>
<feature type="binding site" evidence="6">
    <location>
        <position position="126"/>
    </location>
    <ligand>
        <name>Zn(2+)</name>
        <dbReference type="ChEBI" id="CHEBI:29105"/>
    </ligand>
</feature>
<dbReference type="InterPro" id="IPR018234">
    <property type="entry name" value="GTP_CycHdrlase_I_CS"/>
</dbReference>
<dbReference type="InterPro" id="IPR043134">
    <property type="entry name" value="GTP-CH-I_N"/>
</dbReference>
<comment type="subunit">
    <text evidence="6">Homopolymer.</text>
</comment>
<dbReference type="GO" id="GO:0008270">
    <property type="term" value="F:zinc ion binding"/>
    <property type="evidence" value="ECO:0007669"/>
    <property type="project" value="UniProtKB-UniRule"/>
</dbReference>
<dbReference type="InterPro" id="IPR001474">
    <property type="entry name" value="GTP_CycHdrlase_I"/>
</dbReference>
<comment type="catalytic activity">
    <reaction evidence="1 6">
        <text>GTP + H2O = 7,8-dihydroneopterin 3'-triphosphate + formate + H(+)</text>
        <dbReference type="Rhea" id="RHEA:17473"/>
        <dbReference type="ChEBI" id="CHEBI:15377"/>
        <dbReference type="ChEBI" id="CHEBI:15378"/>
        <dbReference type="ChEBI" id="CHEBI:15740"/>
        <dbReference type="ChEBI" id="CHEBI:37565"/>
        <dbReference type="ChEBI" id="CHEBI:58462"/>
        <dbReference type="EC" id="3.5.4.16"/>
    </reaction>
</comment>
<dbReference type="EMBL" id="JACHKT010000026">
    <property type="protein sequence ID" value="MBB6004612.1"/>
    <property type="molecule type" value="Genomic_DNA"/>
</dbReference>
<dbReference type="PANTHER" id="PTHR11109:SF7">
    <property type="entry name" value="GTP CYCLOHYDROLASE 1"/>
    <property type="match status" value="1"/>
</dbReference>
<dbReference type="FunFam" id="3.30.1130.10:FF:000001">
    <property type="entry name" value="GTP cyclohydrolase 1"/>
    <property type="match status" value="1"/>
</dbReference>
<gene>
    <name evidence="6" type="primary">folE</name>
    <name evidence="8" type="ORF">HNP25_003278</name>
</gene>
<evidence type="ECO:0000256" key="5">
    <source>
        <dbReference type="ARBA" id="ARBA00022801"/>
    </source>
</evidence>
<dbReference type="Proteomes" id="UP000524404">
    <property type="component" value="Unassembled WGS sequence"/>
</dbReference>
<dbReference type="UniPathway" id="UPA00848">
    <property type="reaction ID" value="UER00151"/>
</dbReference>
<dbReference type="Gene3D" id="3.30.1130.10">
    <property type="match status" value="1"/>
</dbReference>
<proteinExistence type="inferred from homology"/>
<evidence type="ECO:0000313" key="8">
    <source>
        <dbReference type="EMBL" id="MBB6004612.1"/>
    </source>
</evidence>
<dbReference type="NCBIfam" id="NF006825">
    <property type="entry name" value="PRK09347.1-2"/>
    <property type="match status" value="1"/>
</dbReference>
<comment type="caution">
    <text evidence="8">The sequence shown here is derived from an EMBL/GenBank/DDBJ whole genome shotgun (WGS) entry which is preliminary data.</text>
</comment>
<dbReference type="GO" id="GO:0005737">
    <property type="term" value="C:cytoplasm"/>
    <property type="evidence" value="ECO:0007669"/>
    <property type="project" value="TreeGrafter"/>
</dbReference>
<dbReference type="EC" id="3.5.4.16" evidence="6"/>
<dbReference type="NCBIfam" id="NF006824">
    <property type="entry name" value="PRK09347.1-1"/>
    <property type="match status" value="1"/>
</dbReference>
<organism evidence="8 9">
    <name type="scientific">Arcicella rosea</name>
    <dbReference type="NCBI Taxonomy" id="502909"/>
    <lineage>
        <taxon>Bacteria</taxon>
        <taxon>Pseudomonadati</taxon>
        <taxon>Bacteroidota</taxon>
        <taxon>Cytophagia</taxon>
        <taxon>Cytophagales</taxon>
        <taxon>Flectobacillaceae</taxon>
        <taxon>Arcicella</taxon>
    </lineage>
</organism>
<accession>A0A841ELT1</accession>
<dbReference type="GO" id="GO:0003934">
    <property type="term" value="F:GTP cyclohydrolase I activity"/>
    <property type="evidence" value="ECO:0007669"/>
    <property type="project" value="UniProtKB-UniRule"/>
</dbReference>
<keyword evidence="5 6" id="KW-0378">Hydrolase</keyword>
<feature type="domain" description="GTP cyclohydrolase I" evidence="7">
    <location>
        <begin position="55"/>
        <end position="232"/>
    </location>
</feature>
<dbReference type="AlphaFoldDB" id="A0A841ELT1"/>
<keyword evidence="6" id="KW-0862">Zinc</keyword>
<dbReference type="PROSITE" id="PS00860">
    <property type="entry name" value="GTP_CYCLOHYDROL_1_2"/>
    <property type="match status" value="1"/>
</dbReference>
<keyword evidence="6" id="KW-0479">Metal-binding</keyword>
<comment type="similarity">
    <text evidence="3 6">Belongs to the GTP cyclohydrolase I family.</text>
</comment>
<dbReference type="RefSeq" id="WP_184135720.1">
    <property type="nucleotide sequence ID" value="NZ_JACHKT010000026.1"/>
</dbReference>
<protein>
    <recommendedName>
        <fullName evidence="6">GTP cyclohydrolase 1</fullName>
        <ecNumber evidence="6">3.5.4.16</ecNumber>
    </recommendedName>
    <alternativeName>
        <fullName evidence="6">GTP cyclohydrolase I</fullName>
        <shortName evidence="6">GTP-CH-I</shortName>
    </alternativeName>
</protein>
<dbReference type="NCBIfam" id="NF006826">
    <property type="entry name" value="PRK09347.1-3"/>
    <property type="match status" value="1"/>
</dbReference>
<dbReference type="SUPFAM" id="SSF55620">
    <property type="entry name" value="Tetrahydrobiopterin biosynthesis enzymes-like"/>
    <property type="match status" value="1"/>
</dbReference>
<keyword evidence="4 6" id="KW-0554">One-carbon metabolism</keyword>
<feature type="binding site" evidence="6">
    <location>
        <position position="197"/>
    </location>
    <ligand>
        <name>Zn(2+)</name>
        <dbReference type="ChEBI" id="CHEBI:29105"/>
    </ligand>
</feature>
<dbReference type="PROSITE" id="PS00859">
    <property type="entry name" value="GTP_CYCLOHYDROL_1_1"/>
    <property type="match status" value="1"/>
</dbReference>
<dbReference type="InterPro" id="IPR043133">
    <property type="entry name" value="GTP-CH-I_C/QueF"/>
</dbReference>
<dbReference type="NCBIfam" id="TIGR00063">
    <property type="entry name" value="folE"/>
    <property type="match status" value="1"/>
</dbReference>
<dbReference type="GO" id="GO:0046654">
    <property type="term" value="P:tetrahydrofolate biosynthetic process"/>
    <property type="evidence" value="ECO:0007669"/>
    <property type="project" value="UniProtKB-UniRule"/>
</dbReference>
<name>A0A841ELT1_9BACT</name>
<comment type="pathway">
    <text evidence="2 6">Cofactor biosynthesis; 7,8-dihydroneopterin triphosphate biosynthesis; 7,8-dihydroneopterin triphosphate from GTP: step 1/1.</text>
</comment>
<evidence type="ECO:0000256" key="1">
    <source>
        <dbReference type="ARBA" id="ARBA00001052"/>
    </source>
</evidence>
<dbReference type="HAMAP" id="MF_00223">
    <property type="entry name" value="FolE"/>
    <property type="match status" value="1"/>
</dbReference>
<dbReference type="GO" id="GO:0006729">
    <property type="term" value="P:tetrahydrobiopterin biosynthetic process"/>
    <property type="evidence" value="ECO:0007669"/>
    <property type="project" value="TreeGrafter"/>
</dbReference>
<dbReference type="Pfam" id="PF01227">
    <property type="entry name" value="GTP_cyclohydroI"/>
    <property type="match status" value="1"/>
</dbReference>
<dbReference type="InterPro" id="IPR020602">
    <property type="entry name" value="GTP_CycHdrlase_I_dom"/>
</dbReference>
<evidence type="ECO:0000313" key="9">
    <source>
        <dbReference type="Proteomes" id="UP000524404"/>
    </source>
</evidence>
<feature type="binding site" evidence="6">
    <location>
        <position position="129"/>
    </location>
    <ligand>
        <name>Zn(2+)</name>
        <dbReference type="ChEBI" id="CHEBI:29105"/>
    </ligand>
</feature>
<keyword evidence="9" id="KW-1185">Reference proteome</keyword>
<dbReference type="Gene3D" id="1.10.286.10">
    <property type="match status" value="1"/>
</dbReference>
<keyword evidence="6" id="KW-0342">GTP-binding</keyword>
<dbReference type="PANTHER" id="PTHR11109">
    <property type="entry name" value="GTP CYCLOHYDROLASE I"/>
    <property type="match status" value="1"/>
</dbReference>
<evidence type="ECO:0000256" key="2">
    <source>
        <dbReference type="ARBA" id="ARBA00005080"/>
    </source>
</evidence>
<evidence type="ECO:0000256" key="6">
    <source>
        <dbReference type="HAMAP-Rule" id="MF_00223"/>
    </source>
</evidence>
<evidence type="ECO:0000259" key="7">
    <source>
        <dbReference type="Pfam" id="PF01227"/>
    </source>
</evidence>
<reference evidence="8 9" key="1">
    <citation type="submission" date="2020-08" db="EMBL/GenBank/DDBJ databases">
        <title>Functional genomics of gut bacteria from endangered species of beetles.</title>
        <authorList>
            <person name="Carlos-Shanley C."/>
        </authorList>
    </citation>
    <scope>NUCLEOTIDE SEQUENCE [LARGE SCALE GENOMIC DNA]</scope>
    <source>
        <strain evidence="8 9">S00070</strain>
    </source>
</reference>
<keyword evidence="6" id="KW-0547">Nucleotide-binding</keyword>